<feature type="domain" description="LOB" evidence="4">
    <location>
        <begin position="38"/>
        <end position="139"/>
    </location>
</feature>
<evidence type="ECO:0000259" key="4">
    <source>
        <dbReference type="PROSITE" id="PS50891"/>
    </source>
</evidence>
<reference evidence="5" key="1">
    <citation type="submission" date="2020-06" db="EMBL/GenBank/DDBJ databases">
        <title>WGS assembly of Ceratodon purpureus strain R40.</title>
        <authorList>
            <person name="Carey S.B."/>
            <person name="Jenkins J."/>
            <person name="Shu S."/>
            <person name="Lovell J.T."/>
            <person name="Sreedasyam A."/>
            <person name="Maumus F."/>
            <person name="Tiley G.P."/>
            <person name="Fernandez-Pozo N."/>
            <person name="Barry K."/>
            <person name="Chen C."/>
            <person name="Wang M."/>
            <person name="Lipzen A."/>
            <person name="Daum C."/>
            <person name="Saski C.A."/>
            <person name="Payton A.C."/>
            <person name="Mcbreen J.C."/>
            <person name="Conrad R.E."/>
            <person name="Kollar L.M."/>
            <person name="Olsson S."/>
            <person name="Huttunen S."/>
            <person name="Landis J.B."/>
            <person name="Wickett N.J."/>
            <person name="Johnson M.G."/>
            <person name="Rensing S.A."/>
            <person name="Grimwood J."/>
            <person name="Schmutz J."/>
            <person name="Mcdaniel S.F."/>
        </authorList>
    </citation>
    <scope>NUCLEOTIDE SEQUENCE</scope>
    <source>
        <strain evidence="5">R40</strain>
    </source>
</reference>
<comment type="caution">
    <text evidence="5">The sequence shown here is derived from an EMBL/GenBank/DDBJ whole genome shotgun (WGS) entry which is preliminary data.</text>
</comment>
<keyword evidence="6" id="KW-1185">Reference proteome</keyword>
<feature type="coiled-coil region" evidence="2">
    <location>
        <begin position="118"/>
        <end position="145"/>
    </location>
</feature>
<dbReference type="Proteomes" id="UP000822688">
    <property type="component" value="Chromosome 10"/>
</dbReference>
<evidence type="ECO:0000256" key="3">
    <source>
        <dbReference type="SAM" id="MobiDB-lite"/>
    </source>
</evidence>
<dbReference type="Pfam" id="PF03195">
    <property type="entry name" value="LOB"/>
    <property type="match status" value="1"/>
</dbReference>
<dbReference type="InterPro" id="IPR004883">
    <property type="entry name" value="LOB"/>
</dbReference>
<keyword evidence="2" id="KW-0175">Coiled coil</keyword>
<dbReference type="EMBL" id="CM026431">
    <property type="protein sequence ID" value="KAG0559187.1"/>
    <property type="molecule type" value="Genomic_DNA"/>
</dbReference>
<evidence type="ECO:0000256" key="1">
    <source>
        <dbReference type="ARBA" id="ARBA00005474"/>
    </source>
</evidence>
<evidence type="ECO:0000313" key="6">
    <source>
        <dbReference type="Proteomes" id="UP000822688"/>
    </source>
</evidence>
<feature type="compositionally biased region" description="Gly residues" evidence="3">
    <location>
        <begin position="11"/>
        <end position="25"/>
    </location>
</feature>
<feature type="region of interest" description="Disordered" evidence="3">
    <location>
        <begin position="1"/>
        <end position="33"/>
    </location>
</feature>
<protein>
    <recommendedName>
        <fullName evidence="4">LOB domain-containing protein</fullName>
    </recommendedName>
</protein>
<comment type="similarity">
    <text evidence="1">Belongs to the LOB domain-containing protein family.</text>
</comment>
<dbReference type="AlphaFoldDB" id="A0A8T0GKW0"/>
<dbReference type="PROSITE" id="PS50891">
    <property type="entry name" value="LOB"/>
    <property type="match status" value="1"/>
</dbReference>
<evidence type="ECO:0000256" key="2">
    <source>
        <dbReference type="SAM" id="Coils"/>
    </source>
</evidence>
<dbReference type="PANTHER" id="PTHR31301:SF21">
    <property type="entry name" value="LOB DOMAIN-CONTAINING PROTEIN 27-RELATED"/>
    <property type="match status" value="1"/>
</dbReference>
<evidence type="ECO:0000313" key="5">
    <source>
        <dbReference type="EMBL" id="KAG0559187.1"/>
    </source>
</evidence>
<accession>A0A8T0GKW0</accession>
<name>A0A8T0GKW0_CERPU</name>
<dbReference type="PANTHER" id="PTHR31301">
    <property type="entry name" value="LOB DOMAIN-CONTAINING PROTEIN 4-RELATED"/>
    <property type="match status" value="1"/>
</dbReference>
<proteinExistence type="inferred from homology"/>
<organism evidence="5 6">
    <name type="scientific">Ceratodon purpureus</name>
    <name type="common">Fire moss</name>
    <name type="synonym">Dicranum purpureum</name>
    <dbReference type="NCBI Taxonomy" id="3225"/>
    <lineage>
        <taxon>Eukaryota</taxon>
        <taxon>Viridiplantae</taxon>
        <taxon>Streptophyta</taxon>
        <taxon>Embryophyta</taxon>
        <taxon>Bryophyta</taxon>
        <taxon>Bryophytina</taxon>
        <taxon>Bryopsida</taxon>
        <taxon>Dicranidae</taxon>
        <taxon>Pseudoditrichales</taxon>
        <taxon>Ditrichaceae</taxon>
        <taxon>Ceratodon</taxon>
    </lineage>
</organism>
<sequence length="343" mass="37656">MSPPGERVMTGGAGPSSGPSSGGPSSGHSSGQSAGGNAACAACKYQRRKCATDCPLAPYFPPDQPKRFLNVHRLFGVSSILRILRQVDPDKREDTVKSIVYEADTREKDPVHGCLGIIHLLQNQVNKLKDELALARDQLYLLEQQHTSSMLQQTYGHQHAGSQANYHYHHLQPQYASTSHQGGSFHDAVPGQLMTYQDSRASHAAYHDHASRYLVSDQDSALQDMLGHHIKSEANDPYNRSSMGGLRYVSDSGGSLHMHEQQNHQNLGEQHQGGSSYALAGELERRNFYNPLADTHVGRHVDPLRSVAPLQVLDPLTNHSPHVADPELRNAGVHLSLTNQYSM</sequence>
<gene>
    <name evidence="5" type="ORF">KC19_10G085200</name>
</gene>